<dbReference type="Pfam" id="PF26251">
    <property type="entry name" value="TPR_TRAPPC9-Trs120"/>
    <property type="match status" value="1"/>
</dbReference>
<dbReference type="InterPro" id="IPR058565">
    <property type="entry name" value="Ig_TRAPPC9_Trs120_1st"/>
</dbReference>
<evidence type="ECO:0000256" key="2">
    <source>
        <dbReference type="ARBA" id="ARBA00008459"/>
    </source>
</evidence>
<organism evidence="7 8">
    <name type="scientific">Bursaphelenchus okinawaensis</name>
    <dbReference type="NCBI Taxonomy" id="465554"/>
    <lineage>
        <taxon>Eukaryota</taxon>
        <taxon>Metazoa</taxon>
        <taxon>Ecdysozoa</taxon>
        <taxon>Nematoda</taxon>
        <taxon>Chromadorea</taxon>
        <taxon>Rhabditida</taxon>
        <taxon>Tylenchina</taxon>
        <taxon>Tylenchomorpha</taxon>
        <taxon>Aphelenchoidea</taxon>
        <taxon>Aphelenchoididae</taxon>
        <taxon>Bursaphelenchus</taxon>
    </lineage>
</organism>
<dbReference type="Proteomes" id="UP000783686">
    <property type="component" value="Unassembled WGS sequence"/>
</dbReference>
<dbReference type="Pfam" id="PF08626">
    <property type="entry name" value="TRAPPC9-Trs120"/>
    <property type="match status" value="1"/>
</dbReference>
<dbReference type="EMBL" id="CAJFDH010000006">
    <property type="protein sequence ID" value="CAD5227966.1"/>
    <property type="molecule type" value="Genomic_DNA"/>
</dbReference>
<feature type="domain" description="Trs120/TRAPPC9 TPR region" evidence="5">
    <location>
        <begin position="423"/>
        <end position="558"/>
    </location>
</feature>
<dbReference type="InterPro" id="IPR058563">
    <property type="entry name" value="Trs120_TRAPPC9_N"/>
</dbReference>
<gene>
    <name evidence="7" type="ORF">BOKJ2_LOCUS12439</name>
</gene>
<evidence type="ECO:0000313" key="8">
    <source>
        <dbReference type="Proteomes" id="UP000614601"/>
    </source>
</evidence>
<evidence type="ECO:0000259" key="4">
    <source>
        <dbReference type="Pfam" id="PF08626"/>
    </source>
</evidence>
<dbReference type="Proteomes" id="UP000614601">
    <property type="component" value="Unassembled WGS sequence"/>
</dbReference>
<protein>
    <submittedName>
        <fullName evidence="7">Uncharacterized protein</fullName>
    </submittedName>
</protein>
<feature type="domain" description="Trs120/TRAPPC9 first Ig-like" evidence="6">
    <location>
        <begin position="607"/>
        <end position="708"/>
    </location>
</feature>
<name>A0A811LHI0_9BILA</name>
<comment type="similarity">
    <text evidence="2">Belongs to the NIBP family.</text>
</comment>
<keyword evidence="8" id="KW-1185">Reference proteome</keyword>
<evidence type="ECO:0000313" key="7">
    <source>
        <dbReference type="EMBL" id="CAD5227966.1"/>
    </source>
</evidence>
<evidence type="ECO:0000256" key="3">
    <source>
        <dbReference type="ARBA" id="ARBA00023034"/>
    </source>
</evidence>
<evidence type="ECO:0000259" key="5">
    <source>
        <dbReference type="Pfam" id="PF26251"/>
    </source>
</evidence>
<evidence type="ECO:0000259" key="6">
    <source>
        <dbReference type="Pfam" id="PF26254"/>
    </source>
</evidence>
<feature type="domain" description="Trs120/TRAPPC9 N-terminal" evidence="4">
    <location>
        <begin position="193"/>
        <end position="266"/>
    </location>
</feature>
<sequence length="1234" mass="139817">MEEKVPGSDDHCRIKILVKQLGRKDNILFNSVLTRLSRITTIDVGDPVRYIRPIFVTQTNAETDQFSVLQPHRKTFGLVTIISLNNIKDDSDGLAVLGSARVSYDQYKNNINEDLISSRCVSFGNARLIESLFPSSELHAHETLDQSSNLENQIRDFLRTIYYVLESRRLDVAFERAEILPNYPSLQQEERYRAGLEDKTSKTYRKKCVGRLRKQCADYALLTGQFVNALEGYQNAIDPLKSAGDLLWLAATYEGWAVAALATRFSSQMDEERTQIQRTVSMQPVEMIRTSEEADRLSSTLGHQRHRSDDTNFINSKDTLSISSSSTNSSLSTKKPFKKALAMLNLERTVDPREIDIKDIIERFKSALKNYERFSFIAYIEFECVIRAVNVYRLQRQYIDTEVFLRDRVGKYLADTFTLFSNQTKSQICMICASIYKSMGFRRKNAFFSRLAVLFRLHVDDDEYRSEADYKIVYPVLYSSLKGYGIDDTLKSSKRKLGHVSVQVKALHEVFMSAQRAGLAEAAVRHLCYILQTYFYHIDNTNKLQLVNELKRLVVLHKTKISLAQPIALDQCSVILPPLQMSKIPVVSAFKVQPLASNLAPSICQVDSADGRVFIYSPFQNNTVVKDTVWVVNTACQVTAKVLNLLPMDLMVENMILHVDGVEFDPVPIQLNLNANDNDSEVTETTVSLLGIPKTAGWMTLTGYSCTVFDVENVCSLNELPEAPPVKVRILPPLPKLQVNVDLKRAPILEDTMGVAETTVFSGQTFLHTINIKNIDEKIGIKEVRIRIDQPKVYGGPPLLEFVGLEQEDGEKDEKQKNCLKLMSLKPGEERELRFRIFGIDPSASASDKNPLNEVYIRKEKAVLNGVDKAKKSIEEVATEPERSASGIIREDTVEDDKEEERLLKSTIKKSVSDTKVKEKREHDLIPYIGRLLTSEFIFEYVADIETESGETYERQETLKMAITIIPAITVSHWQVLAGDSPTNRFVVVDVTNTTDFDAELSFGSDGRQISVQPKEACRVPLLCPCSNLIHTSDFHRAAQRASHMMQMQEMEALRRRLESHFSQHLEIRWRVKALNLDGLVPVGPLLSSVGFLKQLVVPVISIVVHVNGKQYLSEDDLPTIVGHIQQLEIELVSSTKVPLNFHGHLQLHCIQDVQNAAEIIDRTDFLVVCGVRKQPFSLKTAEESKVFKTKFSFLFRSEGVFKIRPQIEIGTGLEHYMEELIVPTVSFNVKSRK</sequence>
<dbReference type="InterPro" id="IPR058564">
    <property type="entry name" value="TPR_TRAPPC9_Trs120"/>
</dbReference>
<evidence type="ECO:0000256" key="1">
    <source>
        <dbReference type="ARBA" id="ARBA00004555"/>
    </source>
</evidence>
<comment type="caution">
    <text evidence="7">The sequence shown here is derived from an EMBL/GenBank/DDBJ whole genome shotgun (WGS) entry which is preliminary data.</text>
</comment>
<keyword evidence="3" id="KW-0333">Golgi apparatus</keyword>
<proteinExistence type="inferred from homology"/>
<dbReference type="InterPro" id="IPR013935">
    <property type="entry name" value="Trs120_TRAPPC9"/>
</dbReference>
<dbReference type="AlphaFoldDB" id="A0A811LHI0"/>
<dbReference type="OrthoDB" id="27962at2759"/>
<dbReference type="GO" id="GO:0005802">
    <property type="term" value="C:trans-Golgi network"/>
    <property type="evidence" value="ECO:0007669"/>
    <property type="project" value="TreeGrafter"/>
</dbReference>
<dbReference type="Pfam" id="PF26254">
    <property type="entry name" value="Ig_TRAPPC9-Trs120_1st"/>
    <property type="match status" value="1"/>
</dbReference>
<dbReference type="EMBL" id="CAJFCW020000006">
    <property type="protein sequence ID" value="CAG9123913.1"/>
    <property type="molecule type" value="Genomic_DNA"/>
</dbReference>
<accession>A0A811LHI0</accession>
<dbReference type="PANTHER" id="PTHR21512:SF5">
    <property type="entry name" value="TRAFFICKING PROTEIN PARTICLE COMPLEX SUBUNIT 9"/>
    <property type="match status" value="1"/>
</dbReference>
<reference evidence="7" key="1">
    <citation type="submission" date="2020-09" db="EMBL/GenBank/DDBJ databases">
        <authorList>
            <person name="Kikuchi T."/>
        </authorList>
    </citation>
    <scope>NUCLEOTIDE SEQUENCE</scope>
    <source>
        <strain evidence="7">SH1</strain>
    </source>
</reference>
<dbReference type="PANTHER" id="PTHR21512">
    <property type="entry name" value="TRAFFICKING PROTEIN PARTICLE COMPLEX SUBUNIT 9"/>
    <property type="match status" value="1"/>
</dbReference>
<comment type="subcellular location">
    <subcellularLocation>
        <location evidence="1">Golgi apparatus</location>
    </subcellularLocation>
</comment>